<name>A0A9D1HVY3_9BACT</name>
<evidence type="ECO:0000313" key="3">
    <source>
        <dbReference type="Proteomes" id="UP000824087"/>
    </source>
</evidence>
<proteinExistence type="predicted"/>
<dbReference type="Proteomes" id="UP000824087">
    <property type="component" value="Unassembled WGS sequence"/>
</dbReference>
<accession>A0A9D1HVY3</accession>
<dbReference type="InterPro" id="IPR052533">
    <property type="entry name" value="WalJ/YycJ-like"/>
</dbReference>
<reference evidence="2" key="1">
    <citation type="submission" date="2020-10" db="EMBL/GenBank/DDBJ databases">
        <authorList>
            <person name="Gilroy R."/>
        </authorList>
    </citation>
    <scope>NUCLEOTIDE SEQUENCE</scope>
    <source>
        <strain evidence="2">CHK197-8231</strain>
    </source>
</reference>
<dbReference type="PANTHER" id="PTHR47619">
    <property type="entry name" value="METALLO-HYDROLASE YYCJ-RELATED"/>
    <property type="match status" value="1"/>
</dbReference>
<dbReference type="SUPFAM" id="SSF56281">
    <property type="entry name" value="Metallo-hydrolase/oxidoreductase"/>
    <property type="match status" value="1"/>
</dbReference>
<comment type="caution">
    <text evidence="2">The sequence shown here is derived from an EMBL/GenBank/DDBJ whole genome shotgun (WGS) entry which is preliminary data.</text>
</comment>
<dbReference type="InterPro" id="IPR036866">
    <property type="entry name" value="RibonucZ/Hydroxyglut_hydro"/>
</dbReference>
<gene>
    <name evidence="2" type="ORF">IAD49_01475</name>
</gene>
<dbReference type="InterPro" id="IPR001279">
    <property type="entry name" value="Metallo-B-lactamas"/>
</dbReference>
<dbReference type="SMART" id="SM00849">
    <property type="entry name" value="Lactamase_B"/>
    <property type="match status" value="1"/>
</dbReference>
<dbReference type="Gene3D" id="3.60.15.10">
    <property type="entry name" value="Ribonuclease Z/Hydroxyacylglutathione hydrolase-like"/>
    <property type="match status" value="1"/>
</dbReference>
<evidence type="ECO:0000259" key="1">
    <source>
        <dbReference type="SMART" id="SM00849"/>
    </source>
</evidence>
<organism evidence="2 3">
    <name type="scientific">Candidatus Fimihabitans intestinipullorum</name>
    <dbReference type="NCBI Taxonomy" id="2840820"/>
    <lineage>
        <taxon>Bacteria</taxon>
        <taxon>Bacillati</taxon>
        <taxon>Mycoplasmatota</taxon>
        <taxon>Mycoplasmatota incertae sedis</taxon>
        <taxon>Candidatus Fimihabitans</taxon>
    </lineage>
</organism>
<feature type="domain" description="Metallo-beta-lactamase" evidence="1">
    <location>
        <begin position="11"/>
        <end position="171"/>
    </location>
</feature>
<evidence type="ECO:0000313" key="2">
    <source>
        <dbReference type="EMBL" id="HIU22230.1"/>
    </source>
</evidence>
<dbReference type="AlphaFoldDB" id="A0A9D1HVY3"/>
<reference evidence="2" key="2">
    <citation type="journal article" date="2021" name="PeerJ">
        <title>Extensive microbial diversity within the chicken gut microbiome revealed by metagenomics and culture.</title>
        <authorList>
            <person name="Gilroy R."/>
            <person name="Ravi A."/>
            <person name="Getino M."/>
            <person name="Pursley I."/>
            <person name="Horton D.L."/>
            <person name="Alikhan N.F."/>
            <person name="Baker D."/>
            <person name="Gharbi K."/>
            <person name="Hall N."/>
            <person name="Watson M."/>
            <person name="Adriaenssens E.M."/>
            <person name="Foster-Nyarko E."/>
            <person name="Jarju S."/>
            <person name="Secka A."/>
            <person name="Antonio M."/>
            <person name="Oren A."/>
            <person name="Chaudhuri R.R."/>
            <person name="La Ragione R."/>
            <person name="Hildebrand F."/>
            <person name="Pallen M.J."/>
        </authorList>
    </citation>
    <scope>NUCLEOTIDE SEQUENCE</scope>
    <source>
        <strain evidence="2">CHK197-8231</strain>
    </source>
</reference>
<sequence length="254" mass="29186">MKACVLASGSKGNSTYIETEHHKMLIDLGTSSLYVEKKLKELNVNPGQIDSIFITHTHVDHISGLRVFLKKYHPTIYLSEKMKAELEQQLTYSKYQVLEKNQVIDDLSIQVFKTSHDTDDSNGYLIEESGHSLVYITDTGYLNMKYHKLLENKNLYIIESNHDIKMLMDGHYPYHIKQRILGDKGHLSNKDCSYYLSHLIGSDTKNVVLIHLSEDNNRPELALETLQSTLEESGINHPEIYISSQKEKTEMIEV</sequence>
<dbReference type="Pfam" id="PF12706">
    <property type="entry name" value="Lactamase_B_2"/>
    <property type="match status" value="1"/>
</dbReference>
<dbReference type="EMBL" id="DVML01000009">
    <property type="protein sequence ID" value="HIU22230.1"/>
    <property type="molecule type" value="Genomic_DNA"/>
</dbReference>
<dbReference type="PANTHER" id="PTHR47619:SF1">
    <property type="entry name" value="EXODEOXYRIBONUCLEASE WALJ"/>
    <property type="match status" value="1"/>
</dbReference>
<protein>
    <submittedName>
        <fullName evidence="2">MBL fold metallo-hydrolase</fullName>
    </submittedName>
</protein>